<evidence type="ECO:0000313" key="2">
    <source>
        <dbReference type="Proteomes" id="UP000663874"/>
    </source>
</evidence>
<comment type="caution">
    <text evidence="1">The sequence shown here is derived from an EMBL/GenBank/DDBJ whole genome shotgun (WGS) entry which is preliminary data.</text>
</comment>
<gene>
    <name evidence="1" type="ORF">FNK824_LOCUS42500</name>
</gene>
<name>A0A820LDN9_9BILA</name>
<dbReference type="Proteomes" id="UP000663874">
    <property type="component" value="Unassembled WGS sequence"/>
</dbReference>
<evidence type="ECO:0000313" key="1">
    <source>
        <dbReference type="EMBL" id="CAF4355945.1"/>
    </source>
</evidence>
<proteinExistence type="predicted"/>
<dbReference type="AlphaFoldDB" id="A0A820LDN9"/>
<feature type="non-terminal residue" evidence="1">
    <location>
        <position position="49"/>
    </location>
</feature>
<protein>
    <submittedName>
        <fullName evidence="1">Uncharacterized protein</fullName>
    </submittedName>
</protein>
<dbReference type="EMBL" id="CAJOBE010050629">
    <property type="protein sequence ID" value="CAF4355945.1"/>
    <property type="molecule type" value="Genomic_DNA"/>
</dbReference>
<accession>A0A820LDN9</accession>
<reference evidence="1" key="1">
    <citation type="submission" date="2021-02" db="EMBL/GenBank/DDBJ databases">
        <authorList>
            <person name="Nowell W R."/>
        </authorList>
    </citation>
    <scope>NUCLEOTIDE SEQUENCE</scope>
</reference>
<sequence>MSKNNSISIPINRKAELQPKWKNGELESKYRCSSCNNYLRFPIQFEVCG</sequence>
<organism evidence="1 2">
    <name type="scientific">Rotaria sordida</name>
    <dbReference type="NCBI Taxonomy" id="392033"/>
    <lineage>
        <taxon>Eukaryota</taxon>
        <taxon>Metazoa</taxon>
        <taxon>Spiralia</taxon>
        <taxon>Gnathifera</taxon>
        <taxon>Rotifera</taxon>
        <taxon>Eurotatoria</taxon>
        <taxon>Bdelloidea</taxon>
        <taxon>Philodinida</taxon>
        <taxon>Philodinidae</taxon>
        <taxon>Rotaria</taxon>
    </lineage>
</organism>